<dbReference type="PANTHER" id="PTHR11439:SF440">
    <property type="entry name" value="INTEGRASE CATALYTIC DOMAIN-CONTAINING PROTEIN"/>
    <property type="match status" value="1"/>
</dbReference>
<accession>A0A6L2LA83</accession>
<feature type="compositionally biased region" description="Acidic residues" evidence="1">
    <location>
        <begin position="291"/>
        <end position="308"/>
    </location>
</feature>
<feature type="region of interest" description="Disordered" evidence="1">
    <location>
        <begin position="277"/>
        <end position="308"/>
    </location>
</feature>
<organism evidence="2">
    <name type="scientific">Tanacetum cinerariifolium</name>
    <name type="common">Dalmatian daisy</name>
    <name type="synonym">Chrysanthemum cinerariifolium</name>
    <dbReference type="NCBI Taxonomy" id="118510"/>
    <lineage>
        <taxon>Eukaryota</taxon>
        <taxon>Viridiplantae</taxon>
        <taxon>Streptophyta</taxon>
        <taxon>Embryophyta</taxon>
        <taxon>Tracheophyta</taxon>
        <taxon>Spermatophyta</taxon>
        <taxon>Magnoliopsida</taxon>
        <taxon>eudicotyledons</taxon>
        <taxon>Gunneridae</taxon>
        <taxon>Pentapetalae</taxon>
        <taxon>asterids</taxon>
        <taxon>campanulids</taxon>
        <taxon>Asterales</taxon>
        <taxon>Asteraceae</taxon>
        <taxon>Asteroideae</taxon>
        <taxon>Anthemideae</taxon>
        <taxon>Anthemidinae</taxon>
        <taxon>Tanacetum</taxon>
    </lineage>
</organism>
<dbReference type="EMBL" id="BKCJ010003785">
    <property type="protein sequence ID" value="GEU57165.1"/>
    <property type="molecule type" value="Genomic_DNA"/>
</dbReference>
<evidence type="ECO:0008006" key="3">
    <source>
        <dbReference type="Google" id="ProtNLM"/>
    </source>
</evidence>
<evidence type="ECO:0000256" key="1">
    <source>
        <dbReference type="SAM" id="MobiDB-lite"/>
    </source>
</evidence>
<dbReference type="PANTHER" id="PTHR11439">
    <property type="entry name" value="GAG-POL-RELATED RETROTRANSPOSON"/>
    <property type="match status" value="1"/>
</dbReference>
<gene>
    <name evidence="2" type="ORF">Tci_029143</name>
</gene>
<protein>
    <recommendedName>
        <fullName evidence="3">Zinc finger, CCHC-type</fullName>
    </recommendedName>
</protein>
<dbReference type="AlphaFoldDB" id="A0A6L2LA83"/>
<sequence length="434" mass="49677">MDTNEKLIPNNGQAVSQLKYSRVIGCLMYAMTCTRPNIAFAVGKLSRYTSNPVLEGYIDARWISNSEDNSSTSGWVFLLCGTTVNTNIKVIMLSIHSDDGNPSRVNIKQHCGRGSNTLSQKLCQGDSLNLPDHSSEKIEEVMADIQTKTTMEEFTTNDNANYYSRIACIMVNGKRAYELKGNFLDDLRDNAFSGTNGEGAVKHIEYFLKIVDPINFPNVNYERLRLSVFPISLVGNESERFDGIKGSITSWVDLTEKLFGKYYPPSRTGRITVTKAITDPSNSTNDHEGVADEEFSNAEETNHDDEQDTAEIFRIETNLFDYETPLCTEFKEFNFLLKIDQELFTHDIERTKTYKDYETELNDEFEEPWFEDGVPYEICDHICEPFRFKNWKAIWSTCNSNENGFCNIGELPGMVWVGYMTYFQDYECYNELAY</sequence>
<name>A0A6L2LA83_TANCI</name>
<evidence type="ECO:0000313" key="2">
    <source>
        <dbReference type="EMBL" id="GEU57165.1"/>
    </source>
</evidence>
<comment type="caution">
    <text evidence="2">The sequence shown here is derived from an EMBL/GenBank/DDBJ whole genome shotgun (WGS) entry which is preliminary data.</text>
</comment>
<reference evidence="2" key="1">
    <citation type="journal article" date="2019" name="Sci. Rep.">
        <title>Draft genome of Tanacetum cinerariifolium, the natural source of mosquito coil.</title>
        <authorList>
            <person name="Yamashiro T."/>
            <person name="Shiraishi A."/>
            <person name="Satake H."/>
            <person name="Nakayama K."/>
        </authorList>
    </citation>
    <scope>NUCLEOTIDE SEQUENCE</scope>
</reference>
<proteinExistence type="predicted"/>